<feature type="compositionally biased region" description="Polar residues" evidence="1">
    <location>
        <begin position="426"/>
        <end position="443"/>
    </location>
</feature>
<protein>
    <recommendedName>
        <fullName evidence="2">DUF6589 domain-containing protein</fullName>
    </recommendedName>
</protein>
<keyword evidence="4" id="KW-1185">Reference proteome</keyword>
<feature type="region of interest" description="Disordered" evidence="1">
    <location>
        <begin position="661"/>
        <end position="684"/>
    </location>
</feature>
<dbReference type="OrthoDB" id="2993174at2759"/>
<feature type="region of interest" description="Disordered" evidence="1">
    <location>
        <begin position="621"/>
        <end position="644"/>
    </location>
</feature>
<organism evidence="3 4">
    <name type="scientific">Gymnopus androsaceus JB14</name>
    <dbReference type="NCBI Taxonomy" id="1447944"/>
    <lineage>
        <taxon>Eukaryota</taxon>
        <taxon>Fungi</taxon>
        <taxon>Dikarya</taxon>
        <taxon>Basidiomycota</taxon>
        <taxon>Agaricomycotina</taxon>
        <taxon>Agaricomycetes</taxon>
        <taxon>Agaricomycetidae</taxon>
        <taxon>Agaricales</taxon>
        <taxon>Marasmiineae</taxon>
        <taxon>Omphalotaceae</taxon>
        <taxon>Gymnopus</taxon>
    </lineage>
</organism>
<feature type="compositionally biased region" description="Basic and acidic residues" evidence="1">
    <location>
        <begin position="621"/>
        <end position="631"/>
    </location>
</feature>
<sequence>MRSPLVWYLMECMAAPKKNGVLVVQRRRNPEIIQTSAIPLFVLSGNQYANGYMAMHMGIWHIACGSHVDVKRAYSHLAGSVHETTARRALETMADDSFEPRSGLEFLQVWEGGVGLENRMICGCACTAIGLEDCEPDAFDFVDCFTRILKNEHAELTVSKLHEDIDWDHIRGVQSLHVLRALCSFVPSLKMREGQKTKVVPLGCNAKHEIEISGMMRALLDFFRQAGLSPKYAASLIAWVGGDGGSVLAIDAAKKYSATMYDPEDVECDYKNLYNVMSTLGIWHTQLTMQNSIAANHYGPVVTCDPSSLSRSGACAGFKWPMNFKDCGNYYPLSRSMTAIWETHVLDCWRLELEFNNYKKINPYFDALANEAKLPTFEWFLAKAEWIVDCYMTPDAYEQALSETLNNSAPDHLKFPIGKPHSSCGTISTSQSKGNDEPTTNMAISKDPEVEGDAEDKPPTQSSESKKKKPATHVEEKGFTGDRVLANTILFMMEYSWWIEATYAIPEGDIGWIWIFVAAVAGNTNYVNLLLEMYCLFQYKSSQNLKDAIWNNWLVNVTDMVKKSGKNFDDKFLRKSPSPILHEPPTSSPSGSIDEDDIISVEGAASDEEIIEKDDEINLLEERNNHSRLDPGPELMPSIDPNSGRLITEWEDDVEELLEGDDTLDSGDASKISEFEQDSDIDLQ</sequence>
<dbReference type="Pfam" id="PF20231">
    <property type="entry name" value="DUF6589"/>
    <property type="match status" value="1"/>
</dbReference>
<feature type="domain" description="DUF6589" evidence="2">
    <location>
        <begin position="152"/>
        <end position="558"/>
    </location>
</feature>
<feature type="compositionally biased region" description="Acidic residues" evidence="1">
    <location>
        <begin position="675"/>
        <end position="684"/>
    </location>
</feature>
<accession>A0A6A4HWS1</accession>
<dbReference type="AlphaFoldDB" id="A0A6A4HWS1"/>
<evidence type="ECO:0000313" key="4">
    <source>
        <dbReference type="Proteomes" id="UP000799118"/>
    </source>
</evidence>
<dbReference type="Proteomes" id="UP000799118">
    <property type="component" value="Unassembled WGS sequence"/>
</dbReference>
<reference evidence="3" key="1">
    <citation type="journal article" date="2019" name="Environ. Microbiol.">
        <title>Fungal ecological strategies reflected in gene transcription - a case study of two litter decomposers.</title>
        <authorList>
            <person name="Barbi F."/>
            <person name="Kohler A."/>
            <person name="Barry K."/>
            <person name="Baskaran P."/>
            <person name="Daum C."/>
            <person name="Fauchery L."/>
            <person name="Ihrmark K."/>
            <person name="Kuo A."/>
            <person name="LaButti K."/>
            <person name="Lipzen A."/>
            <person name="Morin E."/>
            <person name="Grigoriev I.V."/>
            <person name="Henrissat B."/>
            <person name="Lindahl B."/>
            <person name="Martin F."/>
        </authorList>
    </citation>
    <scope>NUCLEOTIDE SEQUENCE</scope>
    <source>
        <strain evidence="3">JB14</strain>
    </source>
</reference>
<feature type="region of interest" description="Disordered" evidence="1">
    <location>
        <begin position="426"/>
        <end position="475"/>
    </location>
</feature>
<evidence type="ECO:0000259" key="2">
    <source>
        <dbReference type="Pfam" id="PF20231"/>
    </source>
</evidence>
<proteinExistence type="predicted"/>
<name>A0A6A4HWS1_9AGAR</name>
<evidence type="ECO:0000256" key="1">
    <source>
        <dbReference type="SAM" id="MobiDB-lite"/>
    </source>
</evidence>
<evidence type="ECO:0000313" key="3">
    <source>
        <dbReference type="EMBL" id="KAE9401678.1"/>
    </source>
</evidence>
<feature type="region of interest" description="Disordered" evidence="1">
    <location>
        <begin position="575"/>
        <end position="595"/>
    </location>
</feature>
<dbReference type="InterPro" id="IPR046496">
    <property type="entry name" value="DUF6589"/>
</dbReference>
<dbReference type="EMBL" id="ML769443">
    <property type="protein sequence ID" value="KAE9401678.1"/>
    <property type="molecule type" value="Genomic_DNA"/>
</dbReference>
<gene>
    <name evidence="3" type="ORF">BT96DRAFT_991844</name>
</gene>